<evidence type="ECO:0000313" key="2">
    <source>
        <dbReference type="EMBL" id="KGJ94337.1"/>
    </source>
</evidence>
<dbReference type="EMBL" id="JQED01000005">
    <property type="protein sequence ID" value="KGJ94337.1"/>
    <property type="molecule type" value="Genomic_DNA"/>
</dbReference>
<sequence length="158" mass="17819" precursor="true">MANSLKTLVNLIIITMALFFTTKGVLASGPVNEFEQAMAQHRGKIIYVDFWASWCVPCRKSFPWMNVMQAKHQNQGFVVLSINLDAEQKLAKKFLQQTPANFAIIYDAKGKLAQQFKLKGMPSSYLFDRKGKLISAHSGFNGKKQQLYEGEIEQALAQ</sequence>
<protein>
    <recommendedName>
        <fullName evidence="1">Thioredoxin domain-containing protein</fullName>
    </recommendedName>
</protein>
<evidence type="ECO:0000259" key="1">
    <source>
        <dbReference type="PROSITE" id="PS51352"/>
    </source>
</evidence>
<dbReference type="InterPro" id="IPR013766">
    <property type="entry name" value="Thioredoxin_domain"/>
</dbReference>
<dbReference type="InterPro" id="IPR036249">
    <property type="entry name" value="Thioredoxin-like_sf"/>
</dbReference>
<comment type="caution">
    <text evidence="2">The sequence shown here is derived from an EMBL/GenBank/DDBJ whole genome shotgun (WGS) entry which is preliminary data.</text>
</comment>
<proteinExistence type="predicted"/>
<dbReference type="Gene3D" id="3.40.30.10">
    <property type="entry name" value="Glutaredoxin"/>
    <property type="match status" value="1"/>
</dbReference>
<accession>A0A099KWS6</accession>
<dbReference type="InterPro" id="IPR050553">
    <property type="entry name" value="Thioredoxin_ResA/DsbE_sf"/>
</dbReference>
<dbReference type="GO" id="GO:0016209">
    <property type="term" value="F:antioxidant activity"/>
    <property type="evidence" value="ECO:0007669"/>
    <property type="project" value="InterPro"/>
</dbReference>
<gene>
    <name evidence="2" type="ORF">ND2E_1526</name>
</gene>
<dbReference type="GO" id="GO:0016491">
    <property type="term" value="F:oxidoreductase activity"/>
    <property type="evidence" value="ECO:0007669"/>
    <property type="project" value="InterPro"/>
</dbReference>
<evidence type="ECO:0000313" key="3">
    <source>
        <dbReference type="Proteomes" id="UP000029843"/>
    </source>
</evidence>
<dbReference type="InterPro" id="IPR000866">
    <property type="entry name" value="AhpC/TSA"/>
</dbReference>
<dbReference type="PATRIC" id="fig|28229.4.peg.528"/>
<reference evidence="2 3" key="1">
    <citation type="submission" date="2014-08" db="EMBL/GenBank/DDBJ databases">
        <title>Genomic and Phenotypic Diversity of Colwellia psychrerythraea strains from Disparate Marine Basins.</title>
        <authorList>
            <person name="Techtmann S.M."/>
            <person name="Stelling S.C."/>
            <person name="Utturkar S.M."/>
            <person name="Alshibli N."/>
            <person name="Harris A."/>
            <person name="Brown S.D."/>
            <person name="Hazen T.C."/>
        </authorList>
    </citation>
    <scope>NUCLEOTIDE SEQUENCE [LARGE SCALE GENOMIC DNA]</scope>
    <source>
        <strain evidence="2 3">ND2E</strain>
    </source>
</reference>
<dbReference type="Pfam" id="PF00578">
    <property type="entry name" value="AhpC-TSA"/>
    <property type="match status" value="1"/>
</dbReference>
<dbReference type="AlphaFoldDB" id="A0A099KWS6"/>
<name>A0A099KWS6_COLPS</name>
<dbReference type="Proteomes" id="UP000029843">
    <property type="component" value="Unassembled WGS sequence"/>
</dbReference>
<dbReference type="RefSeq" id="WP_033092315.1">
    <property type="nucleotide sequence ID" value="NZ_JQED01000005.1"/>
</dbReference>
<dbReference type="CDD" id="cd02966">
    <property type="entry name" value="TlpA_like_family"/>
    <property type="match status" value="1"/>
</dbReference>
<dbReference type="PANTHER" id="PTHR42852:SF18">
    <property type="entry name" value="CHROMOSOME UNDETERMINED SCAFFOLD_47, WHOLE GENOME SHOTGUN SEQUENCE"/>
    <property type="match status" value="1"/>
</dbReference>
<dbReference type="PROSITE" id="PS51352">
    <property type="entry name" value="THIOREDOXIN_2"/>
    <property type="match status" value="1"/>
</dbReference>
<dbReference type="SUPFAM" id="SSF52833">
    <property type="entry name" value="Thioredoxin-like"/>
    <property type="match status" value="1"/>
</dbReference>
<feature type="domain" description="Thioredoxin" evidence="1">
    <location>
        <begin position="11"/>
        <end position="157"/>
    </location>
</feature>
<dbReference type="OrthoDB" id="9799347at2"/>
<organism evidence="2 3">
    <name type="scientific">Colwellia psychrerythraea</name>
    <name type="common">Vibrio psychroerythus</name>
    <dbReference type="NCBI Taxonomy" id="28229"/>
    <lineage>
        <taxon>Bacteria</taxon>
        <taxon>Pseudomonadati</taxon>
        <taxon>Pseudomonadota</taxon>
        <taxon>Gammaproteobacteria</taxon>
        <taxon>Alteromonadales</taxon>
        <taxon>Colwelliaceae</taxon>
        <taxon>Colwellia</taxon>
    </lineage>
</organism>
<dbReference type="PANTHER" id="PTHR42852">
    <property type="entry name" value="THIOL:DISULFIDE INTERCHANGE PROTEIN DSBE"/>
    <property type="match status" value="1"/>
</dbReference>